<evidence type="ECO:0000259" key="2">
    <source>
        <dbReference type="Pfam" id="PF01266"/>
    </source>
</evidence>
<keyword evidence="4" id="KW-1185">Reference proteome</keyword>
<dbReference type="SUPFAM" id="SSF54373">
    <property type="entry name" value="FAD-linked reductases, C-terminal domain"/>
    <property type="match status" value="1"/>
</dbReference>
<dbReference type="EMBL" id="QGDQ01000010">
    <property type="protein sequence ID" value="PWJ53874.1"/>
    <property type="molecule type" value="Genomic_DNA"/>
</dbReference>
<evidence type="ECO:0000313" key="3">
    <source>
        <dbReference type="EMBL" id="PWJ53874.1"/>
    </source>
</evidence>
<dbReference type="Proteomes" id="UP000245469">
    <property type="component" value="Unassembled WGS sequence"/>
</dbReference>
<dbReference type="RefSeq" id="WP_109774146.1">
    <property type="nucleotide sequence ID" value="NZ_QGDQ01000010.1"/>
</dbReference>
<dbReference type="OrthoDB" id="9806257at2"/>
<dbReference type="SUPFAM" id="SSF51905">
    <property type="entry name" value="FAD/NAD(P)-binding domain"/>
    <property type="match status" value="1"/>
</dbReference>
<dbReference type="Pfam" id="PF01266">
    <property type="entry name" value="DAO"/>
    <property type="match status" value="1"/>
</dbReference>
<feature type="domain" description="FAD dependent oxidoreductase" evidence="2">
    <location>
        <begin position="10"/>
        <end position="397"/>
    </location>
</feature>
<accession>A0A316AAI7</accession>
<dbReference type="GO" id="GO:0016491">
    <property type="term" value="F:oxidoreductase activity"/>
    <property type="evidence" value="ECO:0007669"/>
    <property type="project" value="UniProtKB-KW"/>
</dbReference>
<comment type="caution">
    <text evidence="3">The sequence shown here is derived from an EMBL/GenBank/DDBJ whole genome shotgun (WGS) entry which is preliminary data.</text>
</comment>
<dbReference type="InterPro" id="IPR036188">
    <property type="entry name" value="FAD/NAD-bd_sf"/>
</dbReference>
<name>A0A316AAI7_9ACTN</name>
<dbReference type="PANTHER" id="PTHR13847:SF289">
    <property type="entry name" value="GLYCINE OXIDASE"/>
    <property type="match status" value="1"/>
</dbReference>
<sequence>MSAHRWTAEVVVVGAGAIGAATALELAGRGHEVLVLERGGGWAAECSWGNAGLVCPSHAGPFATRADLGNAARWMTRPDSPLGIAPEPALAGFLTRLLASTRPSVHRRVLAASRAMCLDALEGHRRLAEAHGTGLQQVGLLDTYETPERMQAATAAAAEHRSRGLRPEVLDDTAVRALEPALGAQTVGGVLYPDEAHCDPVSFVEAVGGAALTAGVRLETGTDVLSLTPDATGCTLETTSGTVRAGRVVVAAGTASGRLVAPLGTSVCLRGGKGYAVDLAAEGRDVPVRPFMLQESRVAVTPLGDRLRLAGTMQFTAADMSIDRRRVAGIRGPAARLLPGWADATVVSVWAGLRPCTPDGLPLLGWVDEHQKVALSSGHAMLGLTLAPLAAEQAADLFEGKPVAYAEHLRVDRFALGRGRRRPASAV</sequence>
<dbReference type="GO" id="GO:0005737">
    <property type="term" value="C:cytoplasm"/>
    <property type="evidence" value="ECO:0007669"/>
    <property type="project" value="TreeGrafter"/>
</dbReference>
<evidence type="ECO:0000256" key="1">
    <source>
        <dbReference type="ARBA" id="ARBA00023002"/>
    </source>
</evidence>
<protein>
    <submittedName>
        <fullName evidence="3">D-amino acid dehydrogenase small subunit</fullName>
    </submittedName>
</protein>
<organism evidence="3 4">
    <name type="scientific">Quadrisphaera granulorum</name>
    <dbReference type="NCBI Taxonomy" id="317664"/>
    <lineage>
        <taxon>Bacteria</taxon>
        <taxon>Bacillati</taxon>
        <taxon>Actinomycetota</taxon>
        <taxon>Actinomycetes</taxon>
        <taxon>Kineosporiales</taxon>
        <taxon>Kineosporiaceae</taxon>
        <taxon>Quadrisphaera</taxon>
    </lineage>
</organism>
<dbReference type="Gene3D" id="3.30.9.10">
    <property type="entry name" value="D-Amino Acid Oxidase, subunit A, domain 2"/>
    <property type="match status" value="1"/>
</dbReference>
<gene>
    <name evidence="3" type="ORF">BXY45_110117</name>
</gene>
<dbReference type="Gene3D" id="3.50.50.60">
    <property type="entry name" value="FAD/NAD(P)-binding domain"/>
    <property type="match status" value="2"/>
</dbReference>
<keyword evidence="1" id="KW-0560">Oxidoreductase</keyword>
<dbReference type="InterPro" id="IPR006076">
    <property type="entry name" value="FAD-dep_OxRdtase"/>
</dbReference>
<proteinExistence type="predicted"/>
<evidence type="ECO:0000313" key="4">
    <source>
        <dbReference type="Proteomes" id="UP000245469"/>
    </source>
</evidence>
<reference evidence="3 4" key="1">
    <citation type="submission" date="2018-03" db="EMBL/GenBank/DDBJ databases">
        <title>Genomic Encyclopedia of Archaeal and Bacterial Type Strains, Phase II (KMG-II): from individual species to whole genera.</title>
        <authorList>
            <person name="Goeker M."/>
        </authorList>
    </citation>
    <scope>NUCLEOTIDE SEQUENCE [LARGE SCALE GENOMIC DNA]</scope>
    <source>
        <strain evidence="3 4">DSM 44889</strain>
    </source>
</reference>
<dbReference type="PANTHER" id="PTHR13847">
    <property type="entry name" value="SARCOSINE DEHYDROGENASE-RELATED"/>
    <property type="match status" value="1"/>
</dbReference>
<dbReference type="AlphaFoldDB" id="A0A316AAI7"/>